<evidence type="ECO:0000313" key="2">
    <source>
        <dbReference type="Proteomes" id="UP000218231"/>
    </source>
</evidence>
<organism evidence="1 2">
    <name type="scientific">Diploscapter pachys</name>
    <dbReference type="NCBI Taxonomy" id="2018661"/>
    <lineage>
        <taxon>Eukaryota</taxon>
        <taxon>Metazoa</taxon>
        <taxon>Ecdysozoa</taxon>
        <taxon>Nematoda</taxon>
        <taxon>Chromadorea</taxon>
        <taxon>Rhabditida</taxon>
        <taxon>Rhabditina</taxon>
        <taxon>Rhabditomorpha</taxon>
        <taxon>Rhabditoidea</taxon>
        <taxon>Rhabditidae</taxon>
        <taxon>Diploscapter</taxon>
    </lineage>
</organism>
<dbReference type="AlphaFoldDB" id="A0A2A2JB58"/>
<gene>
    <name evidence="1" type="ORF">WR25_08837</name>
</gene>
<protein>
    <submittedName>
        <fullName evidence="1">Uncharacterized protein</fullName>
    </submittedName>
</protein>
<comment type="caution">
    <text evidence="1">The sequence shown here is derived from an EMBL/GenBank/DDBJ whole genome shotgun (WGS) entry which is preliminary data.</text>
</comment>
<accession>A0A2A2JB58</accession>
<proteinExistence type="predicted"/>
<dbReference type="EMBL" id="LIAE01010556">
    <property type="protein sequence ID" value="PAV58829.1"/>
    <property type="molecule type" value="Genomic_DNA"/>
</dbReference>
<keyword evidence="2" id="KW-1185">Reference proteome</keyword>
<name>A0A2A2JB58_9BILA</name>
<reference evidence="1 2" key="1">
    <citation type="journal article" date="2017" name="Curr. Biol.">
        <title>Genome architecture and evolution of a unichromosomal asexual nematode.</title>
        <authorList>
            <person name="Fradin H."/>
            <person name="Zegar C."/>
            <person name="Gutwein M."/>
            <person name="Lucas J."/>
            <person name="Kovtun M."/>
            <person name="Corcoran D."/>
            <person name="Baugh L.R."/>
            <person name="Kiontke K."/>
            <person name="Gunsalus K."/>
            <person name="Fitch D.H."/>
            <person name="Piano F."/>
        </authorList>
    </citation>
    <scope>NUCLEOTIDE SEQUENCE [LARGE SCALE GENOMIC DNA]</scope>
    <source>
        <strain evidence="1">PF1309</strain>
    </source>
</reference>
<dbReference type="Proteomes" id="UP000218231">
    <property type="component" value="Unassembled WGS sequence"/>
</dbReference>
<evidence type="ECO:0000313" key="1">
    <source>
        <dbReference type="EMBL" id="PAV58829.1"/>
    </source>
</evidence>
<sequence>MDQQIRIFSPGSCIIVQLLWSSMSMHFEEHLKQSCRIASSGDDIQCLETVCSSSREELLSQSLCPNRHGQFVEGGRHIGTDHVLTGCIVREDLSDV</sequence>